<evidence type="ECO:0000256" key="3">
    <source>
        <dbReference type="SAM" id="SignalP"/>
    </source>
</evidence>
<feature type="transmembrane region" description="Helical" evidence="2">
    <location>
        <begin position="197"/>
        <end position="221"/>
    </location>
</feature>
<keyword evidence="2" id="KW-1133">Transmembrane helix</keyword>
<organism evidence="4 5">
    <name type="scientific">Oculimacula yallundae</name>
    <dbReference type="NCBI Taxonomy" id="86028"/>
    <lineage>
        <taxon>Eukaryota</taxon>
        <taxon>Fungi</taxon>
        <taxon>Dikarya</taxon>
        <taxon>Ascomycota</taxon>
        <taxon>Pezizomycotina</taxon>
        <taxon>Leotiomycetes</taxon>
        <taxon>Helotiales</taxon>
        <taxon>Ploettnerulaceae</taxon>
        <taxon>Oculimacula</taxon>
    </lineage>
</organism>
<feature type="signal peptide" evidence="3">
    <location>
        <begin position="1"/>
        <end position="15"/>
    </location>
</feature>
<feature type="chain" id="PRO_5045988500" description="Transmembrane protein" evidence="3">
    <location>
        <begin position="16"/>
        <end position="356"/>
    </location>
</feature>
<dbReference type="CDD" id="cd21699">
    <property type="entry name" value="JMTM_APP_like"/>
    <property type="match status" value="1"/>
</dbReference>
<evidence type="ECO:0008006" key="6">
    <source>
        <dbReference type="Google" id="ProtNLM"/>
    </source>
</evidence>
<evidence type="ECO:0000313" key="5">
    <source>
        <dbReference type="Proteomes" id="UP001595075"/>
    </source>
</evidence>
<evidence type="ECO:0000256" key="2">
    <source>
        <dbReference type="SAM" id="Phobius"/>
    </source>
</evidence>
<feature type="region of interest" description="Disordered" evidence="1">
    <location>
        <begin position="246"/>
        <end position="356"/>
    </location>
</feature>
<accession>A0ABR4BQE9</accession>
<evidence type="ECO:0000313" key="4">
    <source>
        <dbReference type="EMBL" id="KAL2059953.1"/>
    </source>
</evidence>
<reference evidence="4 5" key="1">
    <citation type="journal article" date="2024" name="Commun. Biol.">
        <title>Comparative genomic analysis of thermophilic fungi reveals convergent evolutionary adaptations and gene losses.</title>
        <authorList>
            <person name="Steindorff A.S."/>
            <person name="Aguilar-Pontes M.V."/>
            <person name="Robinson A.J."/>
            <person name="Andreopoulos B."/>
            <person name="LaButti K."/>
            <person name="Kuo A."/>
            <person name="Mondo S."/>
            <person name="Riley R."/>
            <person name="Otillar R."/>
            <person name="Haridas S."/>
            <person name="Lipzen A."/>
            <person name="Grimwood J."/>
            <person name="Schmutz J."/>
            <person name="Clum A."/>
            <person name="Reid I.D."/>
            <person name="Moisan M.C."/>
            <person name="Butler G."/>
            <person name="Nguyen T.T.M."/>
            <person name="Dewar K."/>
            <person name="Conant G."/>
            <person name="Drula E."/>
            <person name="Henrissat B."/>
            <person name="Hansel C."/>
            <person name="Singer S."/>
            <person name="Hutchinson M.I."/>
            <person name="de Vries R.P."/>
            <person name="Natvig D.O."/>
            <person name="Powell A.J."/>
            <person name="Tsang A."/>
            <person name="Grigoriev I.V."/>
        </authorList>
    </citation>
    <scope>NUCLEOTIDE SEQUENCE [LARGE SCALE GENOMIC DNA]</scope>
    <source>
        <strain evidence="4 5">CBS 494.80</strain>
    </source>
</reference>
<feature type="compositionally biased region" description="Low complexity" evidence="1">
    <location>
        <begin position="279"/>
        <end position="288"/>
    </location>
</feature>
<comment type="caution">
    <text evidence="4">The sequence shown here is derived from an EMBL/GenBank/DDBJ whole genome shotgun (WGS) entry which is preliminary data.</text>
</comment>
<protein>
    <recommendedName>
        <fullName evidence="6">Transmembrane protein</fullName>
    </recommendedName>
</protein>
<keyword evidence="3" id="KW-0732">Signal</keyword>
<keyword evidence="2" id="KW-0472">Membrane</keyword>
<evidence type="ECO:0000256" key="1">
    <source>
        <dbReference type="SAM" id="MobiDB-lite"/>
    </source>
</evidence>
<gene>
    <name evidence="4" type="ORF">VTL71DRAFT_10108</name>
</gene>
<keyword evidence="2" id="KW-0812">Transmembrane</keyword>
<keyword evidence="5" id="KW-1185">Reference proteome</keyword>
<name>A0ABR4BQE9_9HELO</name>
<sequence>MRLYHILSSLGVAAAIVWDGPKATNPASLVTASISPRPTKVAELVKRDVWPASFCGFVGGISSLGATCSPHSSCVWNTDYFVVGCCATESKACLFFTSCIDQNSPATAADDSLVFTCRGTKTCFQNNYPSNYRQWGCGYNATFIALTYANMSADAATIQQAFIGTAELLAMTTVTATANYTVTAVPKSSSEGPSTGIIVGAAVGGSAILVVGAVIIAALLLKRRRSQQPVFTGPISPLSSPGMTTHGGTNIMGFHHPTGSYFNKDQFQPGHSPGHSTHSYPQVYQSYSPPQPSPNNADGIYHAYRPPQSPGPISMSPTPREMDARSTRSFGGISRKPVAGHDDSTPPLPFASPRGN</sequence>
<dbReference type="EMBL" id="JAZHXI010000025">
    <property type="protein sequence ID" value="KAL2059953.1"/>
    <property type="molecule type" value="Genomic_DNA"/>
</dbReference>
<dbReference type="Proteomes" id="UP001595075">
    <property type="component" value="Unassembled WGS sequence"/>
</dbReference>
<proteinExistence type="predicted"/>